<reference evidence="10 11" key="1">
    <citation type="submission" date="2020-10" db="EMBL/GenBank/DDBJ databases">
        <title>Phylogeny of dyella-like bacteria.</title>
        <authorList>
            <person name="Fu J."/>
        </authorList>
    </citation>
    <scope>NUCLEOTIDE SEQUENCE [LARGE SCALE GENOMIC DNA]</scope>
    <source>
        <strain evidence="10 11">BB4</strain>
    </source>
</reference>
<comment type="caution">
    <text evidence="10">The sequence shown here is derived from an EMBL/GenBank/DDBJ whole genome shotgun (WGS) entry which is preliminary data.</text>
</comment>
<dbReference type="InterPro" id="IPR012910">
    <property type="entry name" value="Plug_dom"/>
</dbReference>
<evidence type="ECO:0000256" key="6">
    <source>
        <dbReference type="ARBA" id="ARBA00023237"/>
    </source>
</evidence>
<keyword evidence="2" id="KW-0813">Transport</keyword>
<dbReference type="Proteomes" id="UP001620408">
    <property type="component" value="Unassembled WGS sequence"/>
</dbReference>
<dbReference type="InterPro" id="IPR057601">
    <property type="entry name" value="Oar-like_b-barrel"/>
</dbReference>
<keyword evidence="10" id="KW-0675">Receptor</keyword>
<keyword evidence="3" id="KW-1134">Transmembrane beta strand</keyword>
<dbReference type="InterPro" id="IPR036942">
    <property type="entry name" value="Beta-barrel_TonB_sf"/>
</dbReference>
<accession>A0ABW8K669</accession>
<keyword evidence="7" id="KW-0732">Signal</keyword>
<organism evidence="10 11">
    <name type="scientific">Dyella koreensis</name>
    <dbReference type="NCBI Taxonomy" id="311235"/>
    <lineage>
        <taxon>Bacteria</taxon>
        <taxon>Pseudomonadati</taxon>
        <taxon>Pseudomonadota</taxon>
        <taxon>Gammaproteobacteria</taxon>
        <taxon>Lysobacterales</taxon>
        <taxon>Rhodanobacteraceae</taxon>
        <taxon>Dyella</taxon>
    </lineage>
</organism>
<comment type="subcellular location">
    <subcellularLocation>
        <location evidence="1">Cell outer membrane</location>
        <topology evidence="1">Multi-pass membrane protein</topology>
    </subcellularLocation>
</comment>
<evidence type="ECO:0000259" key="9">
    <source>
        <dbReference type="Pfam" id="PF25183"/>
    </source>
</evidence>
<dbReference type="Pfam" id="PF13620">
    <property type="entry name" value="CarboxypepD_reg"/>
    <property type="match status" value="1"/>
</dbReference>
<evidence type="ECO:0000259" key="8">
    <source>
        <dbReference type="Pfam" id="PF07715"/>
    </source>
</evidence>
<feature type="domain" description="TonB-dependent receptor plug" evidence="8">
    <location>
        <begin position="137"/>
        <end position="234"/>
    </location>
</feature>
<evidence type="ECO:0000313" key="11">
    <source>
        <dbReference type="Proteomes" id="UP001620408"/>
    </source>
</evidence>
<evidence type="ECO:0000256" key="4">
    <source>
        <dbReference type="ARBA" id="ARBA00022692"/>
    </source>
</evidence>
<evidence type="ECO:0000256" key="7">
    <source>
        <dbReference type="SAM" id="SignalP"/>
    </source>
</evidence>
<dbReference type="InterPro" id="IPR037066">
    <property type="entry name" value="Plug_dom_sf"/>
</dbReference>
<evidence type="ECO:0000256" key="3">
    <source>
        <dbReference type="ARBA" id="ARBA00022452"/>
    </source>
</evidence>
<dbReference type="Pfam" id="PF07715">
    <property type="entry name" value="Plug"/>
    <property type="match status" value="1"/>
</dbReference>
<evidence type="ECO:0000313" key="10">
    <source>
        <dbReference type="EMBL" id="MFK2917238.1"/>
    </source>
</evidence>
<dbReference type="Gene3D" id="2.60.40.1120">
    <property type="entry name" value="Carboxypeptidase-like, regulatory domain"/>
    <property type="match status" value="1"/>
</dbReference>
<keyword evidence="11" id="KW-1185">Reference proteome</keyword>
<name>A0ABW8K669_9GAMM</name>
<sequence length="1020" mass="111745">MQSRQLISTARKTALVSALSACLFAGSAHAQSTVGDIYGTAAPSQVIQVQNLGSGASRQVEADKDGRYRVASLPIGRYKVNLQDHGQTVSSQEIAVVAGQSAQLNFAEKGSAGGAHSLETVTVSANALAAIDVTSVESRTTFSASELNDLPVPRNVVDIAALTPGTIKGDPVFGNLPSFGGSSVAENSYYINGFNVTNLFNNLSFSEVPFQAIDQLDVQTGGYGAQYGFSTGGVTSVVTKRGTNEWKGGVSWVFTPDFARENAPTTYRKNDTLYRNFERNATNDNVYSAWIGGPLIKDKLFLFGIFQAQQQTQTNYPAASGSGQGVTPNSATRNKFNNPYSLIKLDWNINDSNIVEYTHLNNTQHTTNNYFTAAYDESGTPRTTDYLGQRQVKSGGNTDILKYTNYLTDNLTLSAQYGWMNSLNSSRYISPDGTVTTYNGDINSPAQGCAYVIDARWSVTGANQTPVTNDPYHSCYTSTNNDIFGGKDQRKNWRIDLEWKLGNHSIAGGYSRDDWKSDAGSTYAGGALYYYQSQDKDVANDYVSVYNFRTGGSIKIIQKSWYLQDNWQISDRFLAYVGIRNDSFDNKNGAGQSFVKQTNIWQPRLGFSWDVLGDSGTKIFGTAGRYSLPVAANVALRAATSSYYTIQDWTYTGVDPVTGAPVLGDKIGDPVIVNGESGATPDPRSVADRNLRPYSQDEYILGVQHKINSDNDLLDGWVVGAKAIYRKLNNAIDDTCDWRPFYRYGQSLGLDMDANGDEFTPPPNTPGCFIYNPGKPLTLQLDLDGSGQLRPVTIPADQFGTKAKRSYQGIVLTAEKGNSRWYANVSYTWSRNYGNTEGLVKSDNGQTDTGTTQDFDYPELGIGSNGYLPNDRRHSFKAYGAYKFSPEWSVGLNVLVQSGRPKNCFGGGPGASISDGIPSYNSAYFWCEGEVAPRGSRGRTPWTWTMSPNVVFTPNWAKGLTLKLDMINIFNNTKPITVSEVGERQPGATPTTYYSTTYDIPTSYQTPRYFRLMAQYDFSL</sequence>
<protein>
    <submittedName>
        <fullName evidence="10">TonB-dependent receptor</fullName>
    </submittedName>
</protein>
<evidence type="ECO:0000256" key="1">
    <source>
        <dbReference type="ARBA" id="ARBA00004571"/>
    </source>
</evidence>
<dbReference type="InterPro" id="IPR039426">
    <property type="entry name" value="TonB-dep_rcpt-like"/>
</dbReference>
<evidence type="ECO:0000256" key="2">
    <source>
        <dbReference type="ARBA" id="ARBA00022448"/>
    </source>
</evidence>
<dbReference type="Pfam" id="PF25183">
    <property type="entry name" value="OMP_b-brl_4"/>
    <property type="match status" value="2"/>
</dbReference>
<dbReference type="EMBL" id="JADIKD010000009">
    <property type="protein sequence ID" value="MFK2917238.1"/>
    <property type="molecule type" value="Genomic_DNA"/>
</dbReference>
<feature type="chain" id="PRO_5047031975" evidence="7">
    <location>
        <begin position="31"/>
        <end position="1020"/>
    </location>
</feature>
<dbReference type="PANTHER" id="PTHR30069">
    <property type="entry name" value="TONB-DEPENDENT OUTER MEMBRANE RECEPTOR"/>
    <property type="match status" value="1"/>
</dbReference>
<proteinExistence type="predicted"/>
<dbReference type="InterPro" id="IPR013784">
    <property type="entry name" value="Carb-bd-like_fold"/>
</dbReference>
<feature type="domain" description="TonB-dependent transporter Oar-like beta-barrel" evidence="9">
    <location>
        <begin position="589"/>
        <end position="883"/>
    </location>
</feature>
<dbReference type="PANTHER" id="PTHR30069:SF46">
    <property type="entry name" value="OAR PROTEIN"/>
    <property type="match status" value="1"/>
</dbReference>
<keyword evidence="4" id="KW-0812">Transmembrane</keyword>
<feature type="signal peptide" evidence="7">
    <location>
        <begin position="1"/>
        <end position="30"/>
    </location>
</feature>
<dbReference type="SUPFAM" id="SSF49452">
    <property type="entry name" value="Starch-binding domain-like"/>
    <property type="match status" value="1"/>
</dbReference>
<dbReference type="Gene3D" id="2.40.170.20">
    <property type="entry name" value="TonB-dependent receptor, beta-barrel domain"/>
    <property type="match status" value="1"/>
</dbReference>
<gene>
    <name evidence="10" type="ORF">ISS97_08180</name>
</gene>
<dbReference type="SUPFAM" id="SSF56935">
    <property type="entry name" value="Porins"/>
    <property type="match status" value="1"/>
</dbReference>
<keyword evidence="5" id="KW-0472">Membrane</keyword>
<keyword evidence="6" id="KW-0998">Cell outer membrane</keyword>
<feature type="domain" description="TonB-dependent transporter Oar-like beta-barrel" evidence="9">
    <location>
        <begin position="238"/>
        <end position="316"/>
    </location>
</feature>
<evidence type="ECO:0000256" key="5">
    <source>
        <dbReference type="ARBA" id="ARBA00023136"/>
    </source>
</evidence>
<dbReference type="RefSeq" id="WP_379985327.1">
    <property type="nucleotide sequence ID" value="NZ_JADIKD010000009.1"/>
</dbReference>
<dbReference type="Gene3D" id="2.170.130.10">
    <property type="entry name" value="TonB-dependent receptor, plug domain"/>
    <property type="match status" value="1"/>
</dbReference>